<keyword evidence="3" id="KW-1185">Reference proteome</keyword>
<protein>
    <recommendedName>
        <fullName evidence="4">Lipoprotein</fullName>
    </recommendedName>
</protein>
<dbReference type="KEGG" id="sfu:Sfum_0917"/>
<feature type="signal peptide" evidence="1">
    <location>
        <begin position="1"/>
        <end position="24"/>
    </location>
</feature>
<keyword evidence="1" id="KW-0732">Signal</keyword>
<evidence type="ECO:0000313" key="2">
    <source>
        <dbReference type="EMBL" id="ABK16613.1"/>
    </source>
</evidence>
<dbReference type="EMBL" id="CP000478">
    <property type="protein sequence ID" value="ABK16613.1"/>
    <property type="molecule type" value="Genomic_DNA"/>
</dbReference>
<sequence length="161" mass="17639" precursor="true">MRGMKSLLATAVVLLLAGCQNVTFYTGGGHVAEEERTALVEGEHNGSWQARDLSVKYHYARKQDQMHIDGTIYFADLLRDNFTLVHDFHLAVILIDAQGKVLGTHGLIGSSRDDLTPLSFKTRVPLPPNTVSMAFSYQGTALGGGDHEGGGSAYFWKYPVR</sequence>
<dbReference type="InParanoid" id="A0LGR1"/>
<accession>A0LGR1</accession>
<gene>
    <name evidence="2" type="ordered locus">Sfum_0917</name>
</gene>
<dbReference type="eggNOG" id="ENOG50334EX">
    <property type="taxonomic scope" value="Bacteria"/>
</dbReference>
<feature type="chain" id="PRO_5002626203" description="Lipoprotein" evidence="1">
    <location>
        <begin position="25"/>
        <end position="161"/>
    </location>
</feature>
<evidence type="ECO:0008006" key="4">
    <source>
        <dbReference type="Google" id="ProtNLM"/>
    </source>
</evidence>
<dbReference type="HOGENOM" id="CLU_1642882_0_0_7"/>
<reference evidence="2 3" key="1">
    <citation type="submission" date="2006-10" db="EMBL/GenBank/DDBJ databases">
        <title>Complete sequence of Syntrophobacter fumaroxidans MPOB.</title>
        <authorList>
            <consortium name="US DOE Joint Genome Institute"/>
            <person name="Copeland A."/>
            <person name="Lucas S."/>
            <person name="Lapidus A."/>
            <person name="Barry K."/>
            <person name="Detter J.C."/>
            <person name="Glavina del Rio T."/>
            <person name="Hammon N."/>
            <person name="Israni S."/>
            <person name="Pitluck S."/>
            <person name="Goltsman E.G."/>
            <person name="Martinez M."/>
            <person name="Schmutz J."/>
            <person name="Larimer F."/>
            <person name="Land M."/>
            <person name="Hauser L."/>
            <person name="Kyrpides N."/>
            <person name="Kim E."/>
            <person name="Boone D.R."/>
            <person name="Brockman F."/>
            <person name="Culley D."/>
            <person name="Ferry J."/>
            <person name="Gunsalus R."/>
            <person name="McInerney M.J."/>
            <person name="Morrison M."/>
            <person name="Plugge C."/>
            <person name="Rohlin L."/>
            <person name="Scholten J."/>
            <person name="Sieber J."/>
            <person name="Stams A.J.M."/>
            <person name="Worm P."/>
            <person name="Henstra A.M."/>
            <person name="Richardson P."/>
        </authorList>
    </citation>
    <scope>NUCLEOTIDE SEQUENCE [LARGE SCALE GENOMIC DNA]</scope>
    <source>
        <strain evidence="3">DSM 10017 / MPOB</strain>
    </source>
</reference>
<name>A0LGR1_SYNFM</name>
<organism evidence="2 3">
    <name type="scientific">Syntrophobacter fumaroxidans (strain DSM 10017 / MPOB)</name>
    <dbReference type="NCBI Taxonomy" id="335543"/>
    <lineage>
        <taxon>Bacteria</taxon>
        <taxon>Pseudomonadati</taxon>
        <taxon>Thermodesulfobacteriota</taxon>
        <taxon>Syntrophobacteria</taxon>
        <taxon>Syntrophobacterales</taxon>
        <taxon>Syntrophobacteraceae</taxon>
        <taxon>Syntrophobacter</taxon>
    </lineage>
</organism>
<evidence type="ECO:0000313" key="3">
    <source>
        <dbReference type="Proteomes" id="UP000001784"/>
    </source>
</evidence>
<dbReference type="Proteomes" id="UP000001784">
    <property type="component" value="Chromosome"/>
</dbReference>
<proteinExistence type="predicted"/>
<evidence type="ECO:0000256" key="1">
    <source>
        <dbReference type="SAM" id="SignalP"/>
    </source>
</evidence>
<dbReference type="AlphaFoldDB" id="A0LGR1"/>
<dbReference type="PROSITE" id="PS51257">
    <property type="entry name" value="PROKAR_LIPOPROTEIN"/>
    <property type="match status" value="1"/>
</dbReference>